<sequence>MGSEKRPFRADHVGSLLRPDRLLTARAARDAGDITAETLRQVEDEAIREVVAFQESCGLQGITDGEARRTYFHIDFLEQIEGMEAVMTGMAAHFHREDGDLDFAPPKLQVTGKLKRTKPIQGADFDYLKSVTTRTPKVSIPSPSMAHFRGGREAVDKTAYPDMAEFFEDLARVYREEVADLAARGLRYLQLDDTNLAYLCDEALREDARRRGEDPEKLPALYADLINRSIAGRPDDMITCVHLCRGNFRSAWVAEGGYDPVAEVLFGQIDVDGFFLEYDTDRAGDFSPLRFVPKHKYVVLGLVSSKKPQLEDADDLKRRIDSAAKLVPLEQLCISPQCGFSSTVHGNDVSVDDQRRKLELCVKVAEEVWGGL</sequence>
<dbReference type="PANTHER" id="PTHR43844">
    <property type="entry name" value="METHIONINE SYNTHASE"/>
    <property type="match status" value="1"/>
</dbReference>
<dbReference type="Gene3D" id="3.20.20.210">
    <property type="match status" value="1"/>
</dbReference>
<keyword evidence="2" id="KW-0489">Methyltransferase</keyword>
<dbReference type="GO" id="GO:0032259">
    <property type="term" value="P:methylation"/>
    <property type="evidence" value="ECO:0007669"/>
    <property type="project" value="UniProtKB-KW"/>
</dbReference>
<protein>
    <submittedName>
        <fullName evidence="2">5-methyltetrahydropteroyltriglutamate--homocysteine S-methyltransferase</fullName>
        <ecNumber evidence="2">2.1.1.14</ecNumber>
    </submittedName>
</protein>
<reference evidence="3" key="1">
    <citation type="journal article" date="2019" name="Int. J. Syst. Evol. Microbiol.">
        <title>The Global Catalogue of Microorganisms (GCM) 10K type strain sequencing project: providing services to taxonomists for standard genome sequencing and annotation.</title>
        <authorList>
            <consortium name="The Broad Institute Genomics Platform"/>
            <consortium name="The Broad Institute Genome Sequencing Center for Infectious Disease"/>
            <person name="Wu L."/>
            <person name="Ma J."/>
        </authorList>
    </citation>
    <scope>NUCLEOTIDE SEQUENCE [LARGE SCALE GENOMIC DNA]</scope>
    <source>
        <strain evidence="3">DFY28</strain>
    </source>
</reference>
<keyword evidence="2" id="KW-0808">Transferase</keyword>
<dbReference type="NCBIfam" id="NF005085">
    <property type="entry name" value="PRK06520.1"/>
    <property type="match status" value="1"/>
</dbReference>
<dbReference type="EMBL" id="JBHUEY010000001">
    <property type="protein sequence ID" value="MFD1781903.1"/>
    <property type="molecule type" value="Genomic_DNA"/>
</dbReference>
<feature type="domain" description="Cobalamin-independent methionine synthase MetE C-terminal/archaeal" evidence="1">
    <location>
        <begin position="13"/>
        <end position="343"/>
    </location>
</feature>
<evidence type="ECO:0000313" key="2">
    <source>
        <dbReference type="EMBL" id="MFD1781903.1"/>
    </source>
</evidence>
<dbReference type="RefSeq" id="WP_377281264.1">
    <property type="nucleotide sequence ID" value="NZ_JBHRSI010000003.1"/>
</dbReference>
<dbReference type="InterPro" id="IPR002629">
    <property type="entry name" value="Met_Synth_C/arc"/>
</dbReference>
<dbReference type="Pfam" id="PF01717">
    <property type="entry name" value="Meth_synt_2"/>
    <property type="match status" value="1"/>
</dbReference>
<comment type="caution">
    <text evidence="2">The sequence shown here is derived from an EMBL/GenBank/DDBJ whole genome shotgun (WGS) entry which is preliminary data.</text>
</comment>
<organism evidence="2 3">
    <name type="scientific">Phenylobacterium terrae</name>
    <dbReference type="NCBI Taxonomy" id="2665495"/>
    <lineage>
        <taxon>Bacteria</taxon>
        <taxon>Pseudomonadati</taxon>
        <taxon>Pseudomonadota</taxon>
        <taxon>Alphaproteobacteria</taxon>
        <taxon>Caulobacterales</taxon>
        <taxon>Caulobacteraceae</taxon>
        <taxon>Phenylobacterium</taxon>
    </lineage>
</organism>
<dbReference type="GO" id="GO:0003871">
    <property type="term" value="F:5-methyltetrahydropteroyltriglutamate-homocysteine S-methyltransferase activity"/>
    <property type="evidence" value="ECO:0007669"/>
    <property type="project" value="UniProtKB-EC"/>
</dbReference>
<evidence type="ECO:0000313" key="3">
    <source>
        <dbReference type="Proteomes" id="UP001597237"/>
    </source>
</evidence>
<dbReference type="Proteomes" id="UP001597237">
    <property type="component" value="Unassembled WGS sequence"/>
</dbReference>
<accession>A0ABW4MWJ0</accession>
<evidence type="ECO:0000259" key="1">
    <source>
        <dbReference type="Pfam" id="PF01717"/>
    </source>
</evidence>
<dbReference type="PANTHER" id="PTHR43844:SF1">
    <property type="entry name" value="METHIONINE SYNTHASE"/>
    <property type="match status" value="1"/>
</dbReference>
<gene>
    <name evidence="2" type="ORF">ACFSC0_00720</name>
</gene>
<proteinExistence type="predicted"/>
<keyword evidence="3" id="KW-1185">Reference proteome</keyword>
<name>A0ABW4MWJ0_9CAUL</name>
<dbReference type="EC" id="2.1.1.14" evidence="2"/>
<dbReference type="SUPFAM" id="SSF51726">
    <property type="entry name" value="UROD/MetE-like"/>
    <property type="match status" value="1"/>
</dbReference>
<dbReference type="InterPro" id="IPR038071">
    <property type="entry name" value="UROD/MetE-like_sf"/>
</dbReference>
<dbReference type="CDD" id="cd03311">
    <property type="entry name" value="CIMS_C_terminal_like"/>
    <property type="match status" value="1"/>
</dbReference>